<keyword evidence="3" id="KW-0347">Helicase</keyword>
<dbReference type="Gene3D" id="3.10.450.160">
    <property type="entry name" value="inner membrane protein cigr"/>
    <property type="match status" value="1"/>
</dbReference>
<dbReference type="EMBL" id="CP049869">
    <property type="protein sequence ID" value="QIK78927.1"/>
    <property type="molecule type" value="Genomic_DNA"/>
</dbReference>
<sequence>MRNFVISCLLASASTPLLAQLETENNRVDRPSRDTGANESRAWRGSRSEPATPRNWSRDQVSGSGRRDTSAAGAWRSDRRVGDDRVIRGTENAADWQARRGDRDARNPSPADRNEEFRQRWSRDRRAPQPSDGVWNERLRERSGTSLPRQGSQAPVRVGRNDSRVNHRWSGDWRHDRRYDWRDYRNRNRSRFHLGAYFDPFGWSYQRFNVGWRLWPDYYSSRYWINDPGFYRLPPAYPGTRWVRYHDDALLVDTWSGEVIDVVYAFFW</sequence>
<feature type="compositionally biased region" description="Basic and acidic residues" evidence="1">
    <location>
        <begin position="97"/>
        <end position="127"/>
    </location>
</feature>
<feature type="compositionally biased region" description="Basic and acidic residues" evidence="1">
    <location>
        <begin position="76"/>
        <end position="88"/>
    </location>
</feature>
<name>A0A6G7YQB9_9SPHN</name>
<feature type="compositionally biased region" description="Polar residues" evidence="1">
    <location>
        <begin position="54"/>
        <end position="63"/>
    </location>
</feature>
<evidence type="ECO:0000256" key="1">
    <source>
        <dbReference type="SAM" id="MobiDB-lite"/>
    </source>
</evidence>
<feature type="compositionally biased region" description="Basic and acidic residues" evidence="1">
    <location>
        <begin position="24"/>
        <end position="33"/>
    </location>
</feature>
<reference evidence="3 4" key="1">
    <citation type="submission" date="2020-03" db="EMBL/GenBank/DDBJ databases">
        <title>Sphingomonas sp. nov., isolated from fish.</title>
        <authorList>
            <person name="Hyun D.-W."/>
            <person name="Bae J.-W."/>
        </authorList>
    </citation>
    <scope>NUCLEOTIDE SEQUENCE [LARGE SCALE GENOMIC DNA]</scope>
    <source>
        <strain evidence="3 4">HDW15B</strain>
    </source>
</reference>
<gene>
    <name evidence="3" type="ORF">G7077_08470</name>
</gene>
<dbReference type="AlphaFoldDB" id="A0A6G7YQB9"/>
<dbReference type="Pfam" id="PF11776">
    <property type="entry name" value="RcnB"/>
    <property type="match status" value="1"/>
</dbReference>
<dbReference type="RefSeq" id="WP_166411318.1">
    <property type="nucleotide sequence ID" value="NZ_CP049869.1"/>
</dbReference>
<evidence type="ECO:0000313" key="3">
    <source>
        <dbReference type="EMBL" id="QIK78927.1"/>
    </source>
</evidence>
<feature type="chain" id="PRO_5026252544" evidence="2">
    <location>
        <begin position="20"/>
        <end position="268"/>
    </location>
</feature>
<dbReference type="KEGG" id="spii:G7077_08470"/>
<evidence type="ECO:0000313" key="4">
    <source>
        <dbReference type="Proteomes" id="UP000503222"/>
    </source>
</evidence>
<dbReference type="InterPro" id="IPR024572">
    <property type="entry name" value="RcnB"/>
</dbReference>
<dbReference type="Proteomes" id="UP000503222">
    <property type="component" value="Chromosome"/>
</dbReference>
<keyword evidence="2" id="KW-0732">Signal</keyword>
<keyword evidence="3" id="KW-0547">Nucleotide-binding</keyword>
<accession>A0A6G7YQB9</accession>
<feature type="region of interest" description="Disordered" evidence="1">
    <location>
        <begin position="22"/>
        <end position="163"/>
    </location>
</feature>
<keyword evidence="4" id="KW-1185">Reference proteome</keyword>
<feature type="signal peptide" evidence="2">
    <location>
        <begin position="1"/>
        <end position="19"/>
    </location>
</feature>
<keyword evidence="3" id="KW-0378">Hydrolase</keyword>
<evidence type="ECO:0000256" key="2">
    <source>
        <dbReference type="SAM" id="SignalP"/>
    </source>
</evidence>
<feature type="compositionally biased region" description="Polar residues" evidence="1">
    <location>
        <begin position="144"/>
        <end position="153"/>
    </location>
</feature>
<organism evidence="3 4">
    <name type="scientific">Sphingomonas piscis</name>
    <dbReference type="NCBI Taxonomy" id="2714943"/>
    <lineage>
        <taxon>Bacteria</taxon>
        <taxon>Pseudomonadati</taxon>
        <taxon>Pseudomonadota</taxon>
        <taxon>Alphaproteobacteria</taxon>
        <taxon>Sphingomonadales</taxon>
        <taxon>Sphingomonadaceae</taxon>
        <taxon>Sphingomonas</taxon>
    </lineage>
</organism>
<proteinExistence type="predicted"/>
<protein>
    <submittedName>
        <fullName evidence="3">ATP-dependent RNA helicase</fullName>
    </submittedName>
</protein>
<keyword evidence="3" id="KW-0067">ATP-binding</keyword>
<dbReference type="GO" id="GO:0004386">
    <property type="term" value="F:helicase activity"/>
    <property type="evidence" value="ECO:0007669"/>
    <property type="project" value="UniProtKB-KW"/>
</dbReference>